<dbReference type="EC" id="3.5.1.87" evidence="4"/>
<dbReference type="InterPro" id="IPR010158">
    <property type="entry name" value="Amidase_Cbmase"/>
</dbReference>
<evidence type="ECO:0000256" key="1">
    <source>
        <dbReference type="ARBA" id="ARBA00006153"/>
    </source>
</evidence>
<gene>
    <name evidence="4" type="ORF">S101395_03240</name>
</gene>
<protein>
    <submittedName>
        <fullName evidence="4">N-carbamoyl-L-amino-acid hydrolase</fullName>
        <ecNumber evidence="4">3.5.1.87</ecNumber>
    </submittedName>
</protein>
<proteinExistence type="inferred from homology"/>
<dbReference type="PIRSF" id="PIRSF001235">
    <property type="entry name" value="Amidase_carbamoylase"/>
    <property type="match status" value="1"/>
</dbReference>
<dbReference type="RefSeq" id="WP_006638298.1">
    <property type="nucleotide sequence ID" value="NZ_BORD01000004.1"/>
</dbReference>
<dbReference type="InterPro" id="IPR011650">
    <property type="entry name" value="Peptidase_M20_dimer"/>
</dbReference>
<dbReference type="PANTHER" id="PTHR32494">
    <property type="entry name" value="ALLANTOATE DEIMINASE-RELATED"/>
    <property type="match status" value="1"/>
</dbReference>
<keyword evidence="5" id="KW-1185">Reference proteome</keyword>
<evidence type="ECO:0000256" key="2">
    <source>
        <dbReference type="ARBA" id="ARBA00022801"/>
    </source>
</evidence>
<evidence type="ECO:0000313" key="5">
    <source>
        <dbReference type="Proteomes" id="UP000196877"/>
    </source>
</evidence>
<dbReference type="PROSITE" id="PS00758">
    <property type="entry name" value="ARGE_DAPE_CPG2_1"/>
    <property type="match status" value="1"/>
</dbReference>
<dbReference type="GO" id="GO:0050538">
    <property type="term" value="F:N-carbamoyl-L-amino-acid hydrolase activity"/>
    <property type="evidence" value="ECO:0007669"/>
    <property type="project" value="UniProtKB-EC"/>
</dbReference>
<keyword evidence="2 4" id="KW-0378">Hydrolase</keyword>
<dbReference type="Proteomes" id="UP000196877">
    <property type="component" value="Chromosome"/>
</dbReference>
<feature type="domain" description="Peptidase M20 dimerisation" evidence="3">
    <location>
        <begin position="211"/>
        <end position="310"/>
    </location>
</feature>
<sequence>METIDVNSSRLDESLKEMSMIGRNENGGISRLALTEEDGRARLLFKRWCEELGMDVRLDDLGNMYARYEGVNDEPPVLIGSHLDTVENGGAYDGVYGLLAGLEAVRALAESGKRLTRPIELVNFTNEEGARFEPSMLASGVLAGRYSREEAYEKADKAGISFSQALENLDFKGERKNRVQNASCYIELHVEQGPILERSRDQIGIVEGIVGLTCIEITISAAPNHAGTTPMDMRHDALVAASSIITRIPDLASSIDDGLTATVGRFDISPNIYNVIPGEAVFTVDVRHAKKEVREEAVLRIIRLADVHVREAEAEMDVKMLWKTETTFFSKKMMALAKEAVSRLGYSFRPMFSGAGHDAQFIASLFPSLMLFIPSADGKSHCPEEHSSSEDCRRGAEVLLQTVLLLEHQYAKEM</sequence>
<dbReference type="InterPro" id="IPR036264">
    <property type="entry name" value="Bact_exopeptidase_dim_dom"/>
</dbReference>
<dbReference type="GeneID" id="92852819"/>
<comment type="similarity">
    <text evidence="1">Belongs to the peptidase M20 family.</text>
</comment>
<dbReference type="Gene3D" id="3.40.630.10">
    <property type="entry name" value="Zn peptidases"/>
    <property type="match status" value="1"/>
</dbReference>
<evidence type="ECO:0000259" key="3">
    <source>
        <dbReference type="Pfam" id="PF07687"/>
    </source>
</evidence>
<evidence type="ECO:0000313" key="4">
    <source>
        <dbReference type="EMBL" id="ASB89747.1"/>
    </source>
</evidence>
<dbReference type="InterPro" id="IPR001261">
    <property type="entry name" value="ArgE/DapE_CS"/>
</dbReference>
<dbReference type="SUPFAM" id="SSF55031">
    <property type="entry name" value="Bacterial exopeptidase dimerisation domain"/>
    <property type="match status" value="1"/>
</dbReference>
<accession>A0ABN5AHW1</accession>
<dbReference type="NCBIfam" id="NF006771">
    <property type="entry name" value="PRK09290.1-5"/>
    <property type="match status" value="1"/>
</dbReference>
<dbReference type="NCBIfam" id="TIGR01879">
    <property type="entry name" value="hydantase"/>
    <property type="match status" value="1"/>
</dbReference>
<dbReference type="SUPFAM" id="SSF53187">
    <property type="entry name" value="Zn-dependent exopeptidases"/>
    <property type="match status" value="1"/>
</dbReference>
<organism evidence="4 5">
    <name type="scientific">Bacillus sonorensis</name>
    <dbReference type="NCBI Taxonomy" id="119858"/>
    <lineage>
        <taxon>Bacteria</taxon>
        <taxon>Bacillati</taxon>
        <taxon>Bacillota</taxon>
        <taxon>Bacilli</taxon>
        <taxon>Bacillales</taxon>
        <taxon>Bacillaceae</taxon>
        <taxon>Bacillus</taxon>
    </lineage>
</organism>
<dbReference type="Pfam" id="PF01546">
    <property type="entry name" value="Peptidase_M20"/>
    <property type="match status" value="1"/>
</dbReference>
<reference evidence="4 5" key="1">
    <citation type="submission" date="2017-06" db="EMBL/GenBank/DDBJ databases">
        <title>Genome sequence of Bacillus sonorensis strain SRCM101395.</title>
        <authorList>
            <person name="Cho S.H."/>
        </authorList>
    </citation>
    <scope>NUCLEOTIDE SEQUENCE [LARGE SCALE GENOMIC DNA]</scope>
    <source>
        <strain evidence="4 5">SRCM101395</strain>
    </source>
</reference>
<name>A0ABN5AHW1_9BACI</name>
<dbReference type="EMBL" id="CP021920">
    <property type="protein sequence ID" value="ASB89747.1"/>
    <property type="molecule type" value="Genomic_DNA"/>
</dbReference>
<dbReference type="CDD" id="cd03884">
    <property type="entry name" value="M20_bAS"/>
    <property type="match status" value="1"/>
</dbReference>
<dbReference type="PANTHER" id="PTHR32494:SF5">
    <property type="entry name" value="ALLANTOATE AMIDOHYDROLASE"/>
    <property type="match status" value="1"/>
</dbReference>
<dbReference type="Pfam" id="PF07687">
    <property type="entry name" value="M20_dimer"/>
    <property type="match status" value="1"/>
</dbReference>
<dbReference type="Gene3D" id="3.30.70.360">
    <property type="match status" value="1"/>
</dbReference>
<dbReference type="InterPro" id="IPR002933">
    <property type="entry name" value="Peptidase_M20"/>
</dbReference>